<dbReference type="Proteomes" id="UP000641932">
    <property type="component" value="Unassembled WGS sequence"/>
</dbReference>
<evidence type="ECO:0000256" key="1">
    <source>
        <dbReference type="SAM" id="SignalP"/>
    </source>
</evidence>
<keyword evidence="3" id="KW-1185">Reference proteome</keyword>
<feature type="signal peptide" evidence="1">
    <location>
        <begin position="1"/>
        <end position="19"/>
    </location>
</feature>
<dbReference type="InterPro" id="IPR050490">
    <property type="entry name" value="Bact_solute-bd_prot1"/>
</dbReference>
<protein>
    <submittedName>
        <fullName evidence="2">Sugar ABC transporter substrate-binding protein</fullName>
    </submittedName>
</protein>
<dbReference type="PANTHER" id="PTHR43649:SF30">
    <property type="entry name" value="ABC TRANSPORTER SUBSTRATE-BINDING PROTEIN"/>
    <property type="match status" value="1"/>
</dbReference>
<sequence length="442" mass="46999">MISPRALTIAAVAFVSATAGILSLAPDDSGGPKPARVITVWSHAGPGPESSVLRAQVAKFNRSRSGIRVDIAFPTADKEKNYNERVVAAAANHRLPDLVDIEDPFISGHVRRNKLAPLEQLLPPSLQADLLPGIGDRGISDGHLYAVGAYGSTVLLYANKARLDAAHVHYPSRPGQSWTAAEFDAALRTLAEHDKDGHVLDLGRSNGDGEWLTFAFSPMVWSAGGDLIDRHGEPTAVGAIDRREVARAMEHIQEWKPFVELTDTSSFTQGTTALSWNGQWQYPSFSKVLGGNLVVLPLPDFGAGSRTSSGTWSWGISRASGNKDAAAEFLAFLMEDEQLLETSRATGGIPGTTTALEKSTTYGPGGPLNLLTRQLDGLCGEEDLITSDCTGVTRPASPSYASVTKAFRKAFASIWAGEAPPESLHRAAKEIDAGIEAGNAAH</sequence>
<accession>A0A917ZZA9</accession>
<dbReference type="EMBL" id="BMMS01000049">
    <property type="protein sequence ID" value="GGO99902.1"/>
    <property type="molecule type" value="Genomic_DNA"/>
</dbReference>
<dbReference type="Pfam" id="PF13416">
    <property type="entry name" value="SBP_bac_8"/>
    <property type="match status" value="1"/>
</dbReference>
<reference evidence="2" key="1">
    <citation type="journal article" date="2014" name="Int. J. Syst. Evol. Microbiol.">
        <title>Complete genome sequence of Corynebacterium casei LMG S-19264T (=DSM 44701T), isolated from a smear-ripened cheese.</title>
        <authorList>
            <consortium name="US DOE Joint Genome Institute (JGI-PGF)"/>
            <person name="Walter F."/>
            <person name="Albersmeier A."/>
            <person name="Kalinowski J."/>
            <person name="Ruckert C."/>
        </authorList>
    </citation>
    <scope>NUCLEOTIDE SEQUENCE</scope>
    <source>
        <strain evidence="2">CGMCC 4.7201</strain>
    </source>
</reference>
<keyword evidence="1" id="KW-0732">Signal</keyword>
<name>A0A917ZZA9_9ACTN</name>
<dbReference type="SUPFAM" id="SSF53850">
    <property type="entry name" value="Periplasmic binding protein-like II"/>
    <property type="match status" value="1"/>
</dbReference>
<feature type="chain" id="PRO_5038691274" evidence="1">
    <location>
        <begin position="20"/>
        <end position="442"/>
    </location>
</feature>
<evidence type="ECO:0000313" key="3">
    <source>
        <dbReference type="Proteomes" id="UP000641932"/>
    </source>
</evidence>
<dbReference type="Gene3D" id="3.40.190.10">
    <property type="entry name" value="Periplasmic binding protein-like II"/>
    <property type="match status" value="1"/>
</dbReference>
<dbReference type="AlphaFoldDB" id="A0A917ZZA9"/>
<proteinExistence type="predicted"/>
<dbReference type="InterPro" id="IPR006059">
    <property type="entry name" value="SBP"/>
</dbReference>
<gene>
    <name evidence="2" type="primary">msmE</name>
    <name evidence="2" type="ORF">GCM10012280_67420</name>
</gene>
<comment type="caution">
    <text evidence="2">The sequence shown here is derived from an EMBL/GenBank/DDBJ whole genome shotgun (WGS) entry which is preliminary data.</text>
</comment>
<reference evidence="2" key="2">
    <citation type="submission" date="2020-09" db="EMBL/GenBank/DDBJ databases">
        <authorList>
            <person name="Sun Q."/>
            <person name="Zhou Y."/>
        </authorList>
    </citation>
    <scope>NUCLEOTIDE SEQUENCE</scope>
    <source>
        <strain evidence="2">CGMCC 4.7201</strain>
    </source>
</reference>
<organism evidence="2 3">
    <name type="scientific">Wenjunlia tyrosinilytica</name>
    <dbReference type="NCBI Taxonomy" id="1544741"/>
    <lineage>
        <taxon>Bacteria</taxon>
        <taxon>Bacillati</taxon>
        <taxon>Actinomycetota</taxon>
        <taxon>Actinomycetes</taxon>
        <taxon>Kitasatosporales</taxon>
        <taxon>Streptomycetaceae</taxon>
        <taxon>Wenjunlia</taxon>
    </lineage>
</organism>
<evidence type="ECO:0000313" key="2">
    <source>
        <dbReference type="EMBL" id="GGO99902.1"/>
    </source>
</evidence>
<dbReference type="PANTHER" id="PTHR43649">
    <property type="entry name" value="ARABINOSE-BINDING PROTEIN-RELATED"/>
    <property type="match status" value="1"/>
</dbReference>